<evidence type="ECO:0000313" key="4">
    <source>
        <dbReference type="Proteomes" id="UP000477722"/>
    </source>
</evidence>
<dbReference type="RefSeq" id="WP_165299088.1">
    <property type="nucleotide sequence ID" value="NZ_JAAKZZ010000113.1"/>
</dbReference>
<evidence type="ECO:0000256" key="1">
    <source>
        <dbReference type="SAM" id="MobiDB-lite"/>
    </source>
</evidence>
<keyword evidence="4" id="KW-1185">Reference proteome</keyword>
<dbReference type="EMBL" id="JAAKZZ010000113">
    <property type="protein sequence ID" value="NGO69398.1"/>
    <property type="molecule type" value="Genomic_DNA"/>
</dbReference>
<feature type="chain" id="PRO_5026116009" evidence="2">
    <location>
        <begin position="27"/>
        <end position="154"/>
    </location>
</feature>
<dbReference type="Proteomes" id="UP000477722">
    <property type="component" value="Unassembled WGS sequence"/>
</dbReference>
<dbReference type="AlphaFoldDB" id="A0A6G4WWB0"/>
<feature type="region of interest" description="Disordered" evidence="1">
    <location>
        <begin position="45"/>
        <end position="64"/>
    </location>
</feature>
<organism evidence="3 4">
    <name type="scientific">Streptomyces boncukensis</name>
    <dbReference type="NCBI Taxonomy" id="2711219"/>
    <lineage>
        <taxon>Bacteria</taxon>
        <taxon>Bacillati</taxon>
        <taxon>Actinomycetota</taxon>
        <taxon>Actinomycetes</taxon>
        <taxon>Kitasatosporales</taxon>
        <taxon>Streptomycetaceae</taxon>
        <taxon>Streptomyces</taxon>
    </lineage>
</organism>
<sequence>MRDKARAGVVAGVVALGVLSAGTAVAAPTGETDSAAPRARAAVAGADNADGASQPAAAETAPSADGLLAVHRKSSKCNSPKGKRFNVSWGDGSQSTTFYFNNHCNKKRRIVVRLNWGNRPVVECIVVNPHTKGRKKIGRQTDALKISLPKSKCP</sequence>
<name>A0A6G4WWB0_9ACTN</name>
<reference evidence="3 4" key="1">
    <citation type="submission" date="2020-02" db="EMBL/GenBank/DDBJ databases">
        <title>Whole-genome analyses of novel actinobacteria.</title>
        <authorList>
            <person name="Sahin N."/>
            <person name="Tatar D."/>
        </authorList>
    </citation>
    <scope>NUCLEOTIDE SEQUENCE [LARGE SCALE GENOMIC DNA]</scope>
    <source>
        <strain evidence="3 4">SB3404</strain>
    </source>
</reference>
<evidence type="ECO:0000256" key="2">
    <source>
        <dbReference type="SAM" id="SignalP"/>
    </source>
</evidence>
<keyword evidence="2" id="KW-0732">Signal</keyword>
<protein>
    <submittedName>
        <fullName evidence="3">Uncharacterized protein</fullName>
    </submittedName>
</protein>
<accession>A0A6G4WWB0</accession>
<evidence type="ECO:0000313" key="3">
    <source>
        <dbReference type="EMBL" id="NGO69398.1"/>
    </source>
</evidence>
<gene>
    <name evidence="3" type="ORF">G5C65_13750</name>
</gene>
<feature type="signal peptide" evidence="2">
    <location>
        <begin position="1"/>
        <end position="26"/>
    </location>
</feature>
<proteinExistence type="predicted"/>
<comment type="caution">
    <text evidence="3">The sequence shown here is derived from an EMBL/GenBank/DDBJ whole genome shotgun (WGS) entry which is preliminary data.</text>
</comment>